<organism evidence="6 7">
    <name type="scientific">Pseudonocardia hispaniensis</name>
    <dbReference type="NCBI Taxonomy" id="904933"/>
    <lineage>
        <taxon>Bacteria</taxon>
        <taxon>Bacillati</taxon>
        <taxon>Actinomycetota</taxon>
        <taxon>Actinomycetes</taxon>
        <taxon>Pseudonocardiales</taxon>
        <taxon>Pseudonocardiaceae</taxon>
        <taxon>Pseudonocardia</taxon>
    </lineage>
</organism>
<comment type="caution">
    <text evidence="6">The sequence shown here is derived from an EMBL/GenBank/DDBJ whole genome shotgun (WGS) entry which is preliminary data.</text>
</comment>
<evidence type="ECO:0000256" key="1">
    <source>
        <dbReference type="ARBA" id="ARBA00009897"/>
    </source>
</evidence>
<dbReference type="RefSeq" id="WP_379583686.1">
    <property type="nucleotide sequence ID" value="NZ_JBHSQW010000011.1"/>
</dbReference>
<feature type="domain" description="GS catalytic" evidence="5">
    <location>
        <begin position="104"/>
        <end position="331"/>
    </location>
</feature>
<dbReference type="EMBL" id="JBHSQW010000011">
    <property type="protein sequence ID" value="MFC5993770.1"/>
    <property type="molecule type" value="Genomic_DNA"/>
</dbReference>
<name>A0ABW1IZN0_9PSEU</name>
<dbReference type="Gene3D" id="3.30.590.10">
    <property type="entry name" value="Glutamine synthetase/guanido kinase, catalytic domain"/>
    <property type="match status" value="1"/>
</dbReference>
<keyword evidence="2" id="KW-0436">Ligase</keyword>
<evidence type="ECO:0000256" key="2">
    <source>
        <dbReference type="ARBA" id="ARBA00022598"/>
    </source>
</evidence>
<evidence type="ECO:0000256" key="3">
    <source>
        <dbReference type="PROSITE-ProRule" id="PRU01331"/>
    </source>
</evidence>
<evidence type="ECO:0000313" key="7">
    <source>
        <dbReference type="Proteomes" id="UP001596302"/>
    </source>
</evidence>
<dbReference type="InterPro" id="IPR008146">
    <property type="entry name" value="Gln_synth_cat_dom"/>
</dbReference>
<dbReference type="PANTHER" id="PTHR43785">
    <property type="entry name" value="GAMMA-GLUTAMYLPUTRESCINE SYNTHETASE"/>
    <property type="match status" value="1"/>
</dbReference>
<accession>A0ABW1IZN0</accession>
<dbReference type="Pfam" id="PF00120">
    <property type="entry name" value="Gln-synt_C"/>
    <property type="match status" value="1"/>
</dbReference>
<sequence length="331" mass="36020">MADLSPVALTQLEIPDYDHGLRGKVLNARKLSPGSSTAFCTIAYGLSLADDVTDVSFSRMENGYPDARVVLDESTRVDLPWRGRTEAVIGDLVDRDGEPFGASPRWMLKSLLDQYAARGLVPVLGYEYEVWIFEDSPGRSRDSLAAIQPFGRVESAYSLSRSAGVANLAEEFAARMEAIGASIDAFHSELGPGFFEFALAPQPAMAAADGAARARQYLRDLCAERGLAASFMAKPYGDRSGAGGHVHSSLTREGRNIFASESGNMSEEAAHYVAGLVDSLGEFSLMFNPFVNSFKRLDPAMWVATGASWGEPSWVCERLRFRPPHPVGRWP</sequence>
<dbReference type="Proteomes" id="UP001596302">
    <property type="component" value="Unassembled WGS sequence"/>
</dbReference>
<gene>
    <name evidence="6" type="ORF">ACFQE5_06025</name>
</gene>
<dbReference type="PANTHER" id="PTHR43785:SF12">
    <property type="entry name" value="TYPE-1 GLUTAMINE SYNTHETASE 2"/>
    <property type="match status" value="1"/>
</dbReference>
<evidence type="ECO:0000256" key="4">
    <source>
        <dbReference type="RuleBase" id="RU000384"/>
    </source>
</evidence>
<dbReference type="SMART" id="SM01230">
    <property type="entry name" value="Gln-synt_C"/>
    <property type="match status" value="1"/>
</dbReference>
<evidence type="ECO:0000259" key="5">
    <source>
        <dbReference type="PROSITE" id="PS51987"/>
    </source>
</evidence>
<dbReference type="SUPFAM" id="SSF55931">
    <property type="entry name" value="Glutamine synthetase/guanido kinase"/>
    <property type="match status" value="1"/>
</dbReference>
<dbReference type="InterPro" id="IPR014746">
    <property type="entry name" value="Gln_synth/guanido_kin_cat_dom"/>
</dbReference>
<dbReference type="PROSITE" id="PS51987">
    <property type="entry name" value="GS_CATALYTIC"/>
    <property type="match status" value="1"/>
</dbReference>
<protein>
    <recommendedName>
        <fullName evidence="5">GS catalytic domain-containing protein</fullName>
    </recommendedName>
</protein>
<keyword evidence="7" id="KW-1185">Reference proteome</keyword>
<reference evidence="7" key="1">
    <citation type="journal article" date="2019" name="Int. J. Syst. Evol. Microbiol.">
        <title>The Global Catalogue of Microorganisms (GCM) 10K type strain sequencing project: providing services to taxonomists for standard genome sequencing and annotation.</title>
        <authorList>
            <consortium name="The Broad Institute Genomics Platform"/>
            <consortium name="The Broad Institute Genome Sequencing Center for Infectious Disease"/>
            <person name="Wu L."/>
            <person name="Ma J."/>
        </authorList>
    </citation>
    <scope>NUCLEOTIDE SEQUENCE [LARGE SCALE GENOMIC DNA]</scope>
    <source>
        <strain evidence="7">CCM 8391</strain>
    </source>
</reference>
<comment type="similarity">
    <text evidence="1 3 4">Belongs to the glutamine synthetase family.</text>
</comment>
<evidence type="ECO:0000313" key="6">
    <source>
        <dbReference type="EMBL" id="MFC5993770.1"/>
    </source>
</evidence>
<proteinExistence type="inferred from homology"/>